<organism evidence="1 2">
    <name type="scientific">Antrodiella citrinella</name>
    <dbReference type="NCBI Taxonomy" id="2447956"/>
    <lineage>
        <taxon>Eukaryota</taxon>
        <taxon>Fungi</taxon>
        <taxon>Dikarya</taxon>
        <taxon>Basidiomycota</taxon>
        <taxon>Agaricomycotina</taxon>
        <taxon>Agaricomycetes</taxon>
        <taxon>Polyporales</taxon>
        <taxon>Steccherinaceae</taxon>
        <taxon>Antrodiella</taxon>
    </lineage>
</organism>
<gene>
    <name evidence="1" type="ORF">EUX98_g3384</name>
</gene>
<evidence type="ECO:0000313" key="1">
    <source>
        <dbReference type="EMBL" id="THH30796.1"/>
    </source>
</evidence>
<name>A0A4S4MWN3_9APHY</name>
<proteinExistence type="predicted"/>
<keyword evidence="2" id="KW-1185">Reference proteome</keyword>
<dbReference type="AlphaFoldDB" id="A0A4S4MWN3"/>
<reference evidence="1 2" key="1">
    <citation type="submission" date="2019-02" db="EMBL/GenBank/DDBJ databases">
        <title>Genome sequencing of the rare red list fungi Antrodiella citrinella (Flaviporus citrinellus).</title>
        <authorList>
            <person name="Buettner E."/>
            <person name="Kellner H."/>
        </authorList>
    </citation>
    <scope>NUCLEOTIDE SEQUENCE [LARGE SCALE GENOMIC DNA]</scope>
    <source>
        <strain evidence="1 2">DSM 108506</strain>
    </source>
</reference>
<sequence>MKYFSTAPEELEILLRVFTTCVSEVNQHHYLFSFKFAPLNDPDITKSCKTTTHWSVY</sequence>
<evidence type="ECO:0000313" key="2">
    <source>
        <dbReference type="Proteomes" id="UP000308730"/>
    </source>
</evidence>
<comment type="caution">
    <text evidence="1">The sequence shown here is derived from an EMBL/GenBank/DDBJ whole genome shotgun (WGS) entry which is preliminary data.</text>
</comment>
<accession>A0A4S4MWN3</accession>
<protein>
    <submittedName>
        <fullName evidence="1">Uncharacterized protein</fullName>
    </submittedName>
</protein>
<dbReference type="Proteomes" id="UP000308730">
    <property type="component" value="Unassembled WGS sequence"/>
</dbReference>
<dbReference type="EMBL" id="SGPM01000067">
    <property type="protein sequence ID" value="THH30796.1"/>
    <property type="molecule type" value="Genomic_DNA"/>
</dbReference>